<dbReference type="Proteomes" id="UP001153269">
    <property type="component" value="Unassembled WGS sequence"/>
</dbReference>
<feature type="compositionally biased region" description="Polar residues" evidence="1">
    <location>
        <begin position="143"/>
        <end position="163"/>
    </location>
</feature>
<keyword evidence="3" id="KW-1185">Reference proteome</keyword>
<dbReference type="AlphaFoldDB" id="A0A9N7VYD2"/>
<feature type="compositionally biased region" description="Polar residues" evidence="1">
    <location>
        <begin position="103"/>
        <end position="120"/>
    </location>
</feature>
<evidence type="ECO:0000313" key="3">
    <source>
        <dbReference type="Proteomes" id="UP001153269"/>
    </source>
</evidence>
<feature type="region of interest" description="Disordered" evidence="1">
    <location>
        <begin position="29"/>
        <end position="163"/>
    </location>
</feature>
<feature type="compositionally biased region" description="Basic residues" evidence="1">
    <location>
        <begin position="41"/>
        <end position="52"/>
    </location>
</feature>
<organism evidence="2 3">
    <name type="scientific">Pleuronectes platessa</name>
    <name type="common">European plaice</name>
    <dbReference type="NCBI Taxonomy" id="8262"/>
    <lineage>
        <taxon>Eukaryota</taxon>
        <taxon>Metazoa</taxon>
        <taxon>Chordata</taxon>
        <taxon>Craniata</taxon>
        <taxon>Vertebrata</taxon>
        <taxon>Euteleostomi</taxon>
        <taxon>Actinopterygii</taxon>
        <taxon>Neopterygii</taxon>
        <taxon>Teleostei</taxon>
        <taxon>Neoteleostei</taxon>
        <taxon>Acanthomorphata</taxon>
        <taxon>Carangaria</taxon>
        <taxon>Pleuronectiformes</taxon>
        <taxon>Pleuronectoidei</taxon>
        <taxon>Pleuronectidae</taxon>
        <taxon>Pleuronectes</taxon>
    </lineage>
</organism>
<gene>
    <name evidence="2" type="ORF">PLEPLA_LOCUS44289</name>
</gene>
<feature type="region of interest" description="Disordered" evidence="1">
    <location>
        <begin position="279"/>
        <end position="302"/>
    </location>
</feature>
<comment type="caution">
    <text evidence="2">The sequence shown here is derived from an EMBL/GenBank/DDBJ whole genome shotgun (WGS) entry which is preliminary data.</text>
</comment>
<dbReference type="EMBL" id="CADEAL010004301">
    <property type="protein sequence ID" value="CAB1456505.1"/>
    <property type="molecule type" value="Genomic_DNA"/>
</dbReference>
<evidence type="ECO:0000256" key="1">
    <source>
        <dbReference type="SAM" id="MobiDB-lite"/>
    </source>
</evidence>
<sequence length="341" mass="38128">MKKLRMKTLVFTLSTRLWAIESPNHRVRKRRRLMSSEIISGRKKHGGKHRGRSKQERGSAPPRSPSRATSCSPAPAHYALKVGSHSQQGDVHTQRRPVRCQLGPNSLDTSCAAAGTTSGYQGDPNGKNLHDGRFHWSHESRPNRVNTPRQSSPRPFASETSVTEQNVFYQRTGEWRCSARGRVLLRDEERRTNEDIFKMFVSGGFTSPSSITVLSPLSTSLHLTSRSSFHSDDVVTHFIHKALRRLEANVCFSRAEVETLQEPGAIEDDGSKLASALQQHADLSQAPRGSDSSTQNRSVCVHGKREKPRIQLPWCKIANKVICPCSVKVGGVEERRDKHSR</sequence>
<reference evidence="2" key="1">
    <citation type="submission" date="2020-03" db="EMBL/GenBank/DDBJ databases">
        <authorList>
            <person name="Weist P."/>
        </authorList>
    </citation>
    <scope>NUCLEOTIDE SEQUENCE</scope>
</reference>
<proteinExistence type="predicted"/>
<name>A0A9N7VYD2_PLEPL</name>
<feature type="compositionally biased region" description="Low complexity" evidence="1">
    <location>
        <begin position="59"/>
        <end position="76"/>
    </location>
</feature>
<protein>
    <submittedName>
        <fullName evidence="2">Uncharacterized protein</fullName>
    </submittedName>
</protein>
<feature type="compositionally biased region" description="Basic and acidic residues" evidence="1">
    <location>
        <begin position="128"/>
        <end position="142"/>
    </location>
</feature>
<accession>A0A9N7VYD2</accession>
<evidence type="ECO:0000313" key="2">
    <source>
        <dbReference type="EMBL" id="CAB1456505.1"/>
    </source>
</evidence>